<feature type="transmembrane region" description="Helical" evidence="1">
    <location>
        <begin position="380"/>
        <end position="400"/>
    </location>
</feature>
<protein>
    <recommendedName>
        <fullName evidence="4">Inner membrane protein</fullName>
    </recommendedName>
</protein>
<evidence type="ECO:0000256" key="1">
    <source>
        <dbReference type="SAM" id="Phobius"/>
    </source>
</evidence>
<feature type="transmembrane region" description="Helical" evidence="1">
    <location>
        <begin position="304"/>
        <end position="322"/>
    </location>
</feature>
<organism evidence="2 3">
    <name type="scientific">Archangium gephyra</name>
    <dbReference type="NCBI Taxonomy" id="48"/>
    <lineage>
        <taxon>Bacteria</taxon>
        <taxon>Pseudomonadati</taxon>
        <taxon>Myxococcota</taxon>
        <taxon>Myxococcia</taxon>
        <taxon>Myxococcales</taxon>
        <taxon>Cystobacterineae</taxon>
        <taxon>Archangiaceae</taxon>
        <taxon>Archangium</taxon>
    </lineage>
</organism>
<evidence type="ECO:0000313" key="3">
    <source>
        <dbReference type="Proteomes" id="UP000249061"/>
    </source>
</evidence>
<feature type="transmembrane region" description="Helical" evidence="1">
    <location>
        <begin position="328"/>
        <end position="349"/>
    </location>
</feature>
<proteinExistence type="predicted"/>
<feature type="transmembrane region" description="Helical" evidence="1">
    <location>
        <begin position="356"/>
        <end position="374"/>
    </location>
</feature>
<dbReference type="AlphaFoldDB" id="A0A2W5SP04"/>
<keyword evidence="1" id="KW-0812">Transmembrane</keyword>
<keyword evidence="1" id="KW-1133">Transmembrane helix</keyword>
<gene>
    <name evidence="2" type="ORF">DI536_33475</name>
</gene>
<dbReference type="EMBL" id="QFQP01000051">
    <property type="protein sequence ID" value="PZR04859.1"/>
    <property type="molecule type" value="Genomic_DNA"/>
</dbReference>
<keyword evidence="1" id="KW-0472">Membrane</keyword>
<accession>A0A2W5SP04</accession>
<evidence type="ECO:0008006" key="4">
    <source>
        <dbReference type="Google" id="ProtNLM"/>
    </source>
</evidence>
<name>A0A2W5SP04_9BACT</name>
<reference evidence="2 3" key="1">
    <citation type="submission" date="2017-08" db="EMBL/GenBank/DDBJ databases">
        <title>Infants hospitalized years apart are colonized by the same room-sourced microbial strains.</title>
        <authorList>
            <person name="Brooks B."/>
            <person name="Olm M.R."/>
            <person name="Firek B.A."/>
            <person name="Baker R."/>
            <person name="Thomas B.C."/>
            <person name="Morowitz M.J."/>
            <person name="Banfield J.F."/>
        </authorList>
    </citation>
    <scope>NUCLEOTIDE SEQUENCE [LARGE SCALE GENOMIC DNA]</scope>
    <source>
        <strain evidence="2">S2_003_000_R2_14</strain>
    </source>
</reference>
<feature type="transmembrane region" description="Helical" evidence="1">
    <location>
        <begin position="272"/>
        <end position="292"/>
    </location>
</feature>
<sequence>MNTPPPPPGAVARGLTWLWQQNLFGSLTIVVFATLVVAAQVSTRTDFANTEVADAVESRWGAPVQQAAPSVRWVQSGTVFTELSPLALAQQHVKVDAQMNYRKRGLAYFSGFDFVFDGTYVAKNEQPHDIDVAFVFPIEVDKSQVLFSELSFAVNERPASLDLGEQGNRLVWTGRLPVGGEASFHIHYKARGLESFVYSLDPSLPAHDVTLNIDVEGGDNIDYPPFVLAASEKTVGNGHASLTWKYPSLESGVALGVVLPSMKKYDDLVATMSFRAFFPALAFFAVLSLLALKHRRRLSIFESYVAAAAFGFTFVLLAYLGAFMHFVLAWALTMSAFGAAVVLFVSRLFPDEKKRVIAGAWVATQVIPTAAVLLPGYTGLIYTLELLAALLATMALITNAQVRAFLSDRFSPGGAA</sequence>
<dbReference type="Proteomes" id="UP000249061">
    <property type="component" value="Unassembled WGS sequence"/>
</dbReference>
<comment type="caution">
    <text evidence="2">The sequence shown here is derived from an EMBL/GenBank/DDBJ whole genome shotgun (WGS) entry which is preliminary data.</text>
</comment>
<evidence type="ECO:0000313" key="2">
    <source>
        <dbReference type="EMBL" id="PZR04859.1"/>
    </source>
</evidence>